<dbReference type="Pfam" id="PF00990">
    <property type="entry name" value="GGDEF"/>
    <property type="match status" value="1"/>
</dbReference>
<dbReference type="PROSITE" id="PS50883">
    <property type="entry name" value="EAL"/>
    <property type="match status" value="1"/>
</dbReference>
<dbReference type="OrthoDB" id="9813903at2"/>
<gene>
    <name evidence="6" type="ORF">SCD_n01567</name>
</gene>
<feature type="domain" description="EAL" evidence="4">
    <location>
        <begin position="527"/>
        <end position="778"/>
    </location>
</feature>
<dbReference type="InterPro" id="IPR029787">
    <property type="entry name" value="Nucleotide_cyclase"/>
</dbReference>
<dbReference type="PROSITE" id="PS50112">
    <property type="entry name" value="PAS"/>
    <property type="match status" value="1"/>
</dbReference>
<dbReference type="HOGENOM" id="CLU_000445_70_54_4"/>
<dbReference type="Gene3D" id="3.30.70.270">
    <property type="match status" value="1"/>
</dbReference>
<name>S6AC96_SULDS</name>
<evidence type="ECO:0000313" key="7">
    <source>
        <dbReference type="Proteomes" id="UP000015559"/>
    </source>
</evidence>
<dbReference type="SUPFAM" id="SSF55073">
    <property type="entry name" value="Nucleotide cyclase"/>
    <property type="match status" value="1"/>
</dbReference>
<protein>
    <submittedName>
        <fullName evidence="6">Signal transduction protein containing a membrane domain an EAL and a GGDEF domain</fullName>
    </submittedName>
</protein>
<dbReference type="Pfam" id="PF12729">
    <property type="entry name" value="4HB_MCP_1"/>
    <property type="match status" value="1"/>
</dbReference>
<evidence type="ECO:0000256" key="1">
    <source>
        <dbReference type="SAM" id="Phobius"/>
    </source>
</evidence>
<dbReference type="RefSeq" id="WP_009205655.1">
    <property type="nucleotide sequence ID" value="NC_022357.1"/>
</dbReference>
<dbReference type="SUPFAM" id="SSF55785">
    <property type="entry name" value="PYP-like sensor domain (PAS domain)"/>
    <property type="match status" value="1"/>
</dbReference>
<feature type="transmembrane region" description="Helical" evidence="1">
    <location>
        <begin position="185"/>
        <end position="208"/>
    </location>
</feature>
<dbReference type="Pfam" id="PF00989">
    <property type="entry name" value="PAS"/>
    <property type="match status" value="1"/>
</dbReference>
<proteinExistence type="predicted"/>
<keyword evidence="1" id="KW-0812">Transmembrane</keyword>
<dbReference type="InterPro" id="IPR035965">
    <property type="entry name" value="PAS-like_dom_sf"/>
</dbReference>
<dbReference type="CDD" id="cd19411">
    <property type="entry name" value="MCP2201-like_sensor"/>
    <property type="match status" value="1"/>
</dbReference>
<dbReference type="SMART" id="SM00267">
    <property type="entry name" value="GGDEF"/>
    <property type="match status" value="1"/>
</dbReference>
<dbReference type="eggNOG" id="COG3290">
    <property type="taxonomic scope" value="Bacteria"/>
</dbReference>
<dbReference type="GO" id="GO:0006355">
    <property type="term" value="P:regulation of DNA-templated transcription"/>
    <property type="evidence" value="ECO:0007669"/>
    <property type="project" value="InterPro"/>
</dbReference>
<reference evidence="6 7" key="1">
    <citation type="journal article" date="2012" name="Appl. Environ. Microbiol.">
        <title>Draft genome sequence of a psychrotolerant sulfur-oxidizing bacterium, Sulfuricella denitrificans skB26, and proteomic insights into cold adaptation.</title>
        <authorList>
            <person name="Watanabe T."/>
            <person name="Kojima H."/>
            <person name="Fukui M."/>
        </authorList>
    </citation>
    <scope>NUCLEOTIDE SEQUENCE [LARGE SCALE GENOMIC DNA]</scope>
    <source>
        <strain evidence="7">skB26</strain>
    </source>
</reference>
<dbReference type="FunFam" id="3.30.70.270:FF:000001">
    <property type="entry name" value="Diguanylate cyclase domain protein"/>
    <property type="match status" value="1"/>
</dbReference>
<dbReference type="InterPro" id="IPR043128">
    <property type="entry name" value="Rev_trsase/Diguanyl_cyclase"/>
</dbReference>
<keyword evidence="1" id="KW-0472">Membrane</keyword>
<feature type="domain" description="PAC" evidence="3">
    <location>
        <begin position="298"/>
        <end position="351"/>
    </location>
</feature>
<dbReference type="InterPro" id="IPR000700">
    <property type="entry name" value="PAS-assoc_C"/>
</dbReference>
<evidence type="ECO:0000313" key="6">
    <source>
        <dbReference type="EMBL" id="BAN35388.1"/>
    </source>
</evidence>
<dbReference type="InterPro" id="IPR013767">
    <property type="entry name" value="PAS_fold"/>
</dbReference>
<dbReference type="PANTHER" id="PTHR44757">
    <property type="entry name" value="DIGUANYLATE CYCLASE DGCP"/>
    <property type="match status" value="1"/>
</dbReference>
<evidence type="ECO:0000259" key="4">
    <source>
        <dbReference type="PROSITE" id="PS50883"/>
    </source>
</evidence>
<evidence type="ECO:0000259" key="3">
    <source>
        <dbReference type="PROSITE" id="PS50113"/>
    </source>
</evidence>
<dbReference type="STRING" id="1163617.SCD_n01567"/>
<accession>S6AC96</accession>
<dbReference type="EMBL" id="AP013066">
    <property type="protein sequence ID" value="BAN35388.1"/>
    <property type="molecule type" value="Genomic_DNA"/>
</dbReference>
<evidence type="ECO:0000259" key="5">
    <source>
        <dbReference type="PROSITE" id="PS50887"/>
    </source>
</evidence>
<dbReference type="InterPro" id="IPR024478">
    <property type="entry name" value="HlyB_4HB_MCP"/>
</dbReference>
<dbReference type="eggNOG" id="COG5001">
    <property type="taxonomic scope" value="Bacteria"/>
</dbReference>
<dbReference type="InterPro" id="IPR000014">
    <property type="entry name" value="PAS"/>
</dbReference>
<dbReference type="InterPro" id="IPR001633">
    <property type="entry name" value="EAL_dom"/>
</dbReference>
<dbReference type="InterPro" id="IPR000160">
    <property type="entry name" value="GGDEF_dom"/>
</dbReference>
<dbReference type="KEGG" id="sdr:SCD_n01567"/>
<feature type="transmembrane region" description="Helical" evidence="1">
    <location>
        <begin position="12"/>
        <end position="33"/>
    </location>
</feature>
<dbReference type="SMART" id="SM00091">
    <property type="entry name" value="PAS"/>
    <property type="match status" value="1"/>
</dbReference>
<feature type="domain" description="PAS" evidence="2">
    <location>
        <begin position="221"/>
        <end position="265"/>
    </location>
</feature>
<keyword evidence="7" id="KW-1185">Reference proteome</keyword>
<dbReference type="NCBIfam" id="TIGR00254">
    <property type="entry name" value="GGDEF"/>
    <property type="match status" value="1"/>
</dbReference>
<keyword evidence="1" id="KW-1133">Transmembrane helix</keyword>
<dbReference type="SUPFAM" id="SSF141868">
    <property type="entry name" value="EAL domain-like"/>
    <property type="match status" value="1"/>
</dbReference>
<dbReference type="Gene3D" id="3.30.450.20">
    <property type="entry name" value="PAS domain"/>
    <property type="match status" value="1"/>
</dbReference>
<dbReference type="InterPro" id="IPR035919">
    <property type="entry name" value="EAL_sf"/>
</dbReference>
<dbReference type="PROSITE" id="PS50113">
    <property type="entry name" value="PAC"/>
    <property type="match status" value="1"/>
</dbReference>
<organism evidence="6 7">
    <name type="scientific">Sulfuricella denitrificans (strain DSM 22764 / NBRC 105220 / skB26)</name>
    <dbReference type="NCBI Taxonomy" id="1163617"/>
    <lineage>
        <taxon>Bacteria</taxon>
        <taxon>Pseudomonadati</taxon>
        <taxon>Pseudomonadota</taxon>
        <taxon>Betaproteobacteria</taxon>
        <taxon>Nitrosomonadales</taxon>
        <taxon>Sulfuricellaceae</taxon>
        <taxon>Sulfuricella</taxon>
    </lineage>
</organism>
<dbReference type="CDD" id="cd01949">
    <property type="entry name" value="GGDEF"/>
    <property type="match status" value="1"/>
</dbReference>
<dbReference type="InterPro" id="IPR047347">
    <property type="entry name" value="YvaQ-like_sensor"/>
</dbReference>
<dbReference type="Pfam" id="PF00563">
    <property type="entry name" value="EAL"/>
    <property type="match status" value="1"/>
</dbReference>
<dbReference type="Gene3D" id="3.20.20.450">
    <property type="entry name" value="EAL domain"/>
    <property type="match status" value="1"/>
</dbReference>
<evidence type="ECO:0000259" key="2">
    <source>
        <dbReference type="PROSITE" id="PS50112"/>
    </source>
</evidence>
<dbReference type="PANTHER" id="PTHR44757:SF4">
    <property type="entry name" value="DIGUANYLATE CYCLASE DGCE-RELATED"/>
    <property type="match status" value="1"/>
</dbReference>
<dbReference type="AlphaFoldDB" id="S6AC96"/>
<dbReference type="InterPro" id="IPR052155">
    <property type="entry name" value="Biofilm_reg_signaling"/>
</dbReference>
<sequence length="778" mass="87126">MLKNSKTLILAGFSLVLLLMVGLTVIGLVRIMAVNERTEGIRAVNYAKTALVSDMRAAARDRAISLHRLALLTDPFEWDEELLEFGRIAARFIQAREKMVALGLNPEEKDSLAQSLELAKSGEQLQARVVRSFQQGKLAEARRSLLKEVIPAQKRVIGQLTLLKDLQQENEHKVAAEAASSFRRVLLLMGMLGVLAVLLGTLIALYVMRRTALTERALFQEKERAQVTLDSIGEGVITTDVHGNVTYFNPVAEQLTGWKLEEIQGLTLRWAFNAVDAFTRKQIQHPAFDGPIDGVMVSQYENILLIGVDNREFDIESSAAPIRNPEGEAIGSVLVFRDVTQARELAKQLAWQASHDQLTNLINRREFDLRLTRLLDSTTSDHEQHALLYMDLDQFKLVNDTAGHAAGDELLRQLTDSLRAQIQGNDTLARLGGDEFGVLLEHRPLDEAIRIANVLRKIVQDFRFQWEGKTFEVGVSIGLVPITAHCGSAINLMSCADAACYAAKDRGRNRVNVYSPEDLDLIQRHSEMSWVADISKAFEEKRFLLYYQPIVSLHGEVPGDDYRGEILLRMMDMGGELVPLKNFLPAAERYGLMPVIDRWVVRTLFAMVQQKLSCADTVGLPRLCSINLSGASLNDEFFLDFLQEQIACYGISPASLCFEITETVAISNIERVRHFMQELKLSGCRFSLDDFGSGMSSFSYLKELPVDYLKIDGIFVQNMANNPIDFAMVEAINRIGHVMGIKTIAEFVEDKTTLEMLRSLGVDYAQGNVIGEPRQLEY</sequence>
<dbReference type="SMART" id="SM00052">
    <property type="entry name" value="EAL"/>
    <property type="match status" value="1"/>
</dbReference>
<dbReference type="CDD" id="cd01948">
    <property type="entry name" value="EAL"/>
    <property type="match status" value="1"/>
</dbReference>
<dbReference type="GO" id="GO:0003824">
    <property type="term" value="F:catalytic activity"/>
    <property type="evidence" value="ECO:0007669"/>
    <property type="project" value="UniProtKB-ARBA"/>
</dbReference>
<dbReference type="NCBIfam" id="TIGR00229">
    <property type="entry name" value="sensory_box"/>
    <property type="match status" value="1"/>
</dbReference>
<dbReference type="PROSITE" id="PS50887">
    <property type="entry name" value="GGDEF"/>
    <property type="match status" value="1"/>
</dbReference>
<dbReference type="Proteomes" id="UP000015559">
    <property type="component" value="Chromosome"/>
</dbReference>
<dbReference type="CDD" id="cd00130">
    <property type="entry name" value="PAS"/>
    <property type="match status" value="1"/>
</dbReference>
<feature type="domain" description="GGDEF" evidence="5">
    <location>
        <begin position="383"/>
        <end position="516"/>
    </location>
</feature>